<accession>A0A067LB28</accession>
<organism evidence="1 2">
    <name type="scientific">Jatropha curcas</name>
    <name type="common">Barbados nut</name>
    <dbReference type="NCBI Taxonomy" id="180498"/>
    <lineage>
        <taxon>Eukaryota</taxon>
        <taxon>Viridiplantae</taxon>
        <taxon>Streptophyta</taxon>
        <taxon>Embryophyta</taxon>
        <taxon>Tracheophyta</taxon>
        <taxon>Spermatophyta</taxon>
        <taxon>Magnoliopsida</taxon>
        <taxon>eudicotyledons</taxon>
        <taxon>Gunneridae</taxon>
        <taxon>Pentapetalae</taxon>
        <taxon>rosids</taxon>
        <taxon>fabids</taxon>
        <taxon>Malpighiales</taxon>
        <taxon>Euphorbiaceae</taxon>
        <taxon>Crotonoideae</taxon>
        <taxon>Jatropheae</taxon>
        <taxon>Jatropha</taxon>
    </lineage>
</organism>
<gene>
    <name evidence="1" type="ORF">JCGZ_16271</name>
</gene>
<keyword evidence="2" id="KW-1185">Reference proteome</keyword>
<reference evidence="1 2" key="1">
    <citation type="journal article" date="2014" name="PLoS ONE">
        <title>Global Analysis of Gene Expression Profiles in Physic Nut (Jatropha curcas L.) Seedlings Exposed to Salt Stress.</title>
        <authorList>
            <person name="Zhang L."/>
            <person name="Zhang C."/>
            <person name="Wu P."/>
            <person name="Chen Y."/>
            <person name="Li M."/>
            <person name="Jiang H."/>
            <person name="Wu G."/>
        </authorList>
    </citation>
    <scope>NUCLEOTIDE SEQUENCE [LARGE SCALE GENOMIC DNA]</scope>
    <source>
        <strain evidence="2">cv. GZQX0401</strain>
        <tissue evidence="1">Young leaves</tissue>
    </source>
</reference>
<dbReference type="Proteomes" id="UP000027138">
    <property type="component" value="Unassembled WGS sequence"/>
</dbReference>
<sequence>MNSSMVLVRVMRPEIERDRDWKAVHRAMKFSGEISSIPSTPSAGVGLKQLLSYI</sequence>
<protein>
    <submittedName>
        <fullName evidence="1">Uncharacterized protein</fullName>
    </submittedName>
</protein>
<evidence type="ECO:0000313" key="2">
    <source>
        <dbReference type="Proteomes" id="UP000027138"/>
    </source>
</evidence>
<evidence type="ECO:0000313" key="1">
    <source>
        <dbReference type="EMBL" id="KDP44438.1"/>
    </source>
</evidence>
<name>A0A067LB28_JATCU</name>
<dbReference type="AlphaFoldDB" id="A0A067LB28"/>
<dbReference type="EMBL" id="KK914251">
    <property type="protein sequence ID" value="KDP44438.1"/>
    <property type="molecule type" value="Genomic_DNA"/>
</dbReference>
<proteinExistence type="predicted"/>